<gene>
    <name evidence="2" type="ORF">JYZ213_LOCUS8026</name>
</gene>
<dbReference type="AlphaFoldDB" id="A0A813W6J1"/>
<accession>A0A813W6J1</accession>
<name>A0A813W6J1_9BILA</name>
<sequence>MAKCEEHSCTNVQSAICLHCDRRLCALHVVNHGEILLEEANELSDQLNEVAEHLSVYLQQIQTKHNDAIQDIDIWRQRILNKIQNICVEKKQAIKVKQNSFIELENKLSQRLTKDVREPLERMQVQKSANYQVLQVMRQALNDIKEESKQLQWTSTESANQFSSFNIQNTTMVKSKKTKSDDQHSYESNSSRVDVQNHAPIYSLTNQWFSTYPSNQPSSGQPSPVVYIDPKQNLFSNMAYLPVNSSGFIPVVRHPSEHNQSGTLPLSHRPQLTTATSTLPYQLGFPQTIISLAPPINPSQPMLTDSPRLPLDINRLPAYASRKLINLFMNVSDSNEYLLRNFIIKNLSRAAHGNNMMVLILSFLESWHSKLSPTIVNERILSHHIFTIKTSARAAHGNNMMVLILSFLESWHSKLSPTIVNERILSYHIFTIKTYMNCPDHEYIAIAAILRYITNCNYNEIKSGQLMIILLQHFFEHKCITKTTILDWYENGATYGYRNFHEGKQWAKPFVDKLNSHVHMQ</sequence>
<reference evidence="2" key="1">
    <citation type="submission" date="2021-02" db="EMBL/GenBank/DDBJ databases">
        <authorList>
            <person name="Nowell W R."/>
        </authorList>
    </citation>
    <scope>NUCLEOTIDE SEQUENCE</scope>
</reference>
<feature type="region of interest" description="Disordered" evidence="1">
    <location>
        <begin position="173"/>
        <end position="192"/>
    </location>
</feature>
<evidence type="ECO:0000313" key="2">
    <source>
        <dbReference type="EMBL" id="CAF0853418.1"/>
    </source>
</evidence>
<organism evidence="2 3">
    <name type="scientific">Adineta steineri</name>
    <dbReference type="NCBI Taxonomy" id="433720"/>
    <lineage>
        <taxon>Eukaryota</taxon>
        <taxon>Metazoa</taxon>
        <taxon>Spiralia</taxon>
        <taxon>Gnathifera</taxon>
        <taxon>Rotifera</taxon>
        <taxon>Eurotatoria</taxon>
        <taxon>Bdelloidea</taxon>
        <taxon>Adinetida</taxon>
        <taxon>Adinetidae</taxon>
        <taxon>Adineta</taxon>
    </lineage>
</organism>
<protein>
    <submittedName>
        <fullName evidence="2">Uncharacterized protein</fullName>
    </submittedName>
</protein>
<proteinExistence type="predicted"/>
<dbReference type="EMBL" id="CAJNOG010000054">
    <property type="protein sequence ID" value="CAF0853418.1"/>
    <property type="molecule type" value="Genomic_DNA"/>
</dbReference>
<comment type="caution">
    <text evidence="2">The sequence shown here is derived from an EMBL/GenBank/DDBJ whole genome shotgun (WGS) entry which is preliminary data.</text>
</comment>
<evidence type="ECO:0000313" key="3">
    <source>
        <dbReference type="Proteomes" id="UP000663845"/>
    </source>
</evidence>
<evidence type="ECO:0000256" key="1">
    <source>
        <dbReference type="SAM" id="MobiDB-lite"/>
    </source>
</evidence>
<dbReference type="Proteomes" id="UP000663845">
    <property type="component" value="Unassembled WGS sequence"/>
</dbReference>